<proteinExistence type="predicted"/>
<sequence>MFLLFVDVLKRFKAIKWTIADIRGISMMVVPLTPLLKKDEIFLWTDECQKSFDKLKIFLTEALLLSQPVLGIEFMIFTNASLNGLGSALMQYGKVISYASRQIKLHERNYPTHDLELVTIVLTLKIWRHYLYGEKCHIF</sequence>
<dbReference type="OrthoDB" id="415724at2759"/>
<dbReference type="InterPro" id="IPR043502">
    <property type="entry name" value="DNA/RNA_pol_sf"/>
</dbReference>
<comment type="caution">
    <text evidence="2">The sequence shown here is derived from an EMBL/GenBank/DDBJ whole genome shotgun (WGS) entry which is preliminary data.</text>
</comment>
<reference evidence="3" key="1">
    <citation type="journal article" date="2019" name="Plant Biotechnol. J.">
        <title>Genome sequencing of the Australian wild diploid species Gossypium australe highlights disease resistance and delayed gland morphogenesis.</title>
        <authorList>
            <person name="Cai Y."/>
            <person name="Cai X."/>
            <person name="Wang Q."/>
            <person name="Wang P."/>
            <person name="Zhang Y."/>
            <person name="Cai C."/>
            <person name="Xu Y."/>
            <person name="Wang K."/>
            <person name="Zhou Z."/>
            <person name="Wang C."/>
            <person name="Geng S."/>
            <person name="Li B."/>
            <person name="Dong Q."/>
            <person name="Hou Y."/>
            <person name="Wang H."/>
            <person name="Ai P."/>
            <person name="Liu Z."/>
            <person name="Yi F."/>
            <person name="Sun M."/>
            <person name="An G."/>
            <person name="Cheng J."/>
            <person name="Zhang Y."/>
            <person name="Shi Q."/>
            <person name="Xie Y."/>
            <person name="Shi X."/>
            <person name="Chang Y."/>
            <person name="Huang F."/>
            <person name="Chen Y."/>
            <person name="Hong S."/>
            <person name="Mi L."/>
            <person name="Sun Q."/>
            <person name="Zhang L."/>
            <person name="Zhou B."/>
            <person name="Peng R."/>
            <person name="Zhang X."/>
            <person name="Liu F."/>
        </authorList>
    </citation>
    <scope>NUCLEOTIDE SEQUENCE [LARGE SCALE GENOMIC DNA]</scope>
    <source>
        <strain evidence="3">cv. PA1801</strain>
    </source>
</reference>
<dbReference type="InterPro" id="IPR043128">
    <property type="entry name" value="Rev_trsase/Diguanyl_cyclase"/>
</dbReference>
<accession>A0A5B6UU96</accession>
<dbReference type="PANTHER" id="PTHR34072:SF59">
    <property type="entry name" value="CCHC-TYPE INTEGRASE"/>
    <property type="match status" value="1"/>
</dbReference>
<dbReference type="EMBL" id="SMMG02000009">
    <property type="protein sequence ID" value="KAA3461711.1"/>
    <property type="molecule type" value="Genomic_DNA"/>
</dbReference>
<dbReference type="Gene3D" id="3.30.70.270">
    <property type="match status" value="1"/>
</dbReference>
<evidence type="ECO:0000313" key="2">
    <source>
        <dbReference type="EMBL" id="KAA3461711.1"/>
    </source>
</evidence>
<protein>
    <submittedName>
        <fullName evidence="2">DNA/RNA polymerase superfamily protein</fullName>
    </submittedName>
</protein>
<dbReference type="InterPro" id="IPR041577">
    <property type="entry name" value="RT_RNaseH_2"/>
</dbReference>
<keyword evidence="3" id="KW-1185">Reference proteome</keyword>
<dbReference type="SUPFAM" id="SSF56672">
    <property type="entry name" value="DNA/RNA polymerases"/>
    <property type="match status" value="1"/>
</dbReference>
<evidence type="ECO:0000313" key="3">
    <source>
        <dbReference type="Proteomes" id="UP000325315"/>
    </source>
</evidence>
<name>A0A5B6UU96_9ROSI</name>
<feature type="domain" description="Reverse transcriptase/retrotransposon-derived protein RNase H-like" evidence="1">
    <location>
        <begin position="44"/>
        <end position="138"/>
    </location>
</feature>
<dbReference type="Proteomes" id="UP000325315">
    <property type="component" value="Unassembled WGS sequence"/>
</dbReference>
<dbReference type="Pfam" id="PF17919">
    <property type="entry name" value="RT_RNaseH_2"/>
    <property type="match status" value="1"/>
</dbReference>
<gene>
    <name evidence="2" type="ORF">EPI10_028263</name>
</gene>
<organism evidence="2 3">
    <name type="scientific">Gossypium australe</name>
    <dbReference type="NCBI Taxonomy" id="47621"/>
    <lineage>
        <taxon>Eukaryota</taxon>
        <taxon>Viridiplantae</taxon>
        <taxon>Streptophyta</taxon>
        <taxon>Embryophyta</taxon>
        <taxon>Tracheophyta</taxon>
        <taxon>Spermatophyta</taxon>
        <taxon>Magnoliopsida</taxon>
        <taxon>eudicotyledons</taxon>
        <taxon>Gunneridae</taxon>
        <taxon>Pentapetalae</taxon>
        <taxon>rosids</taxon>
        <taxon>malvids</taxon>
        <taxon>Malvales</taxon>
        <taxon>Malvaceae</taxon>
        <taxon>Malvoideae</taxon>
        <taxon>Gossypium</taxon>
    </lineage>
</organism>
<evidence type="ECO:0000259" key="1">
    <source>
        <dbReference type="Pfam" id="PF17919"/>
    </source>
</evidence>
<dbReference type="AlphaFoldDB" id="A0A5B6UU96"/>
<dbReference type="PANTHER" id="PTHR34072">
    <property type="entry name" value="ENZYMATIC POLYPROTEIN-RELATED"/>
    <property type="match status" value="1"/>
</dbReference>